<dbReference type="GO" id="GO:0032259">
    <property type="term" value="P:methylation"/>
    <property type="evidence" value="ECO:0007669"/>
    <property type="project" value="UniProtKB-KW"/>
</dbReference>
<dbReference type="SUPFAM" id="SSF82199">
    <property type="entry name" value="SET domain"/>
    <property type="match status" value="1"/>
</dbReference>
<dbReference type="PANTHER" id="PTHR13271">
    <property type="entry name" value="UNCHARACTERIZED PUTATIVE METHYLTRANSFERASE"/>
    <property type="match status" value="1"/>
</dbReference>
<dbReference type="Gene3D" id="3.90.1410.10">
    <property type="entry name" value="set domain protein methyltransferase, domain 1"/>
    <property type="match status" value="1"/>
</dbReference>
<evidence type="ECO:0000313" key="5">
    <source>
        <dbReference type="EMBL" id="NDV32355.1"/>
    </source>
</evidence>
<evidence type="ECO:0000256" key="1">
    <source>
        <dbReference type="ARBA" id="ARBA00022603"/>
    </source>
</evidence>
<proteinExistence type="predicted"/>
<sequence>MKEEDKGRLQKHCFQETGWGFIANTRIRKGEVILDIPKDIMVTTATVLQSPVGKAVEVCVEDGVDALAIYLLFIRSLKEDSDRYCYVQKLPTSFSTPIYWDQQTLNELQDHQQIDKIKKQRKELGGNYERLLGLFKEKGFCPGIISLDWFSEMDYLWAWNCVMTRSVFANTKSKIIKRFNKDTTHVALIPFADFLNHSNQVETKGVYNVTTNSFQITTLNDIEKDNEIFIHYGSHNNDVFLEVYGFVIDANVNDVAYLKVNLEGVSEEKIEFLAGFNLISDKYEVNMDGIGWNLLSVLRIAFSSEDELPLWNNILDDNIISIKNEKLVWEYIEKECSTLLNGMATTLEEDEALLKQQIYFSNYKTAILWRKNKKRILQALKQTALQQINKFTTSHFPLLYQ</sequence>
<accession>A0A6B2L5W5</accession>
<organism evidence="5">
    <name type="scientific">Arcella intermedia</name>
    <dbReference type="NCBI Taxonomy" id="1963864"/>
    <lineage>
        <taxon>Eukaryota</taxon>
        <taxon>Amoebozoa</taxon>
        <taxon>Tubulinea</taxon>
        <taxon>Elardia</taxon>
        <taxon>Arcellinida</taxon>
        <taxon>Sphaerothecina</taxon>
        <taxon>Arcellidae</taxon>
        <taxon>Arcella</taxon>
    </lineage>
</organism>
<feature type="domain" description="SET" evidence="4">
    <location>
        <begin position="7"/>
        <end position="233"/>
    </location>
</feature>
<dbReference type="PROSITE" id="PS50280">
    <property type="entry name" value="SET"/>
    <property type="match status" value="1"/>
</dbReference>
<dbReference type="Gene3D" id="3.90.1420.10">
    <property type="entry name" value="Rubisco LSMT, substrate-binding domain"/>
    <property type="match status" value="1"/>
</dbReference>
<dbReference type="InterPro" id="IPR036464">
    <property type="entry name" value="Rubisco_LSMT_subst-bd_sf"/>
</dbReference>
<dbReference type="InterPro" id="IPR044429">
    <property type="entry name" value="SETD4_SET"/>
</dbReference>
<keyword evidence="2" id="KW-0808">Transferase</keyword>
<name>A0A6B2L5W5_9EUKA</name>
<dbReference type="AlphaFoldDB" id="A0A6B2L5W5"/>
<reference evidence="5" key="1">
    <citation type="journal article" date="2020" name="J. Eukaryot. Microbiol.">
        <title>De novo Sequencing, Assembly and Annotation of the Transcriptome for the Free-Living Testate Amoeba Arcella intermedia.</title>
        <authorList>
            <person name="Ribeiro G.M."/>
            <person name="Porfirio-Sousa A.L."/>
            <person name="Maurer-Alcala X.X."/>
            <person name="Katz L.A."/>
            <person name="Lahr D.J.G."/>
        </authorList>
    </citation>
    <scope>NUCLEOTIDE SEQUENCE</scope>
</reference>
<dbReference type="Pfam" id="PF00856">
    <property type="entry name" value="SET"/>
    <property type="match status" value="1"/>
</dbReference>
<evidence type="ECO:0000259" key="4">
    <source>
        <dbReference type="PROSITE" id="PS50280"/>
    </source>
</evidence>
<keyword evidence="3" id="KW-0949">S-adenosyl-L-methionine</keyword>
<dbReference type="InterPro" id="IPR001214">
    <property type="entry name" value="SET_dom"/>
</dbReference>
<dbReference type="SUPFAM" id="SSF81822">
    <property type="entry name" value="RuBisCo LSMT C-terminal, substrate-binding domain"/>
    <property type="match status" value="1"/>
</dbReference>
<dbReference type="CDD" id="cd19177">
    <property type="entry name" value="SET_SETD4"/>
    <property type="match status" value="1"/>
</dbReference>
<keyword evidence="1" id="KW-0489">Methyltransferase</keyword>
<protein>
    <recommendedName>
        <fullName evidence="4">SET domain-containing protein</fullName>
    </recommendedName>
</protein>
<dbReference type="InterPro" id="IPR046341">
    <property type="entry name" value="SET_dom_sf"/>
</dbReference>
<dbReference type="EMBL" id="GIBP01003386">
    <property type="protein sequence ID" value="NDV32355.1"/>
    <property type="molecule type" value="Transcribed_RNA"/>
</dbReference>
<dbReference type="InterPro" id="IPR050600">
    <property type="entry name" value="SETD3_SETD6_MTase"/>
</dbReference>
<dbReference type="InterPro" id="IPR015353">
    <property type="entry name" value="Rubisco_LSMT_subst-bd"/>
</dbReference>
<dbReference type="GO" id="GO:0016279">
    <property type="term" value="F:protein-lysine N-methyltransferase activity"/>
    <property type="evidence" value="ECO:0007669"/>
    <property type="project" value="InterPro"/>
</dbReference>
<dbReference type="Pfam" id="PF09273">
    <property type="entry name" value="Rubis-subs-bind"/>
    <property type="match status" value="1"/>
</dbReference>
<evidence type="ECO:0000256" key="2">
    <source>
        <dbReference type="ARBA" id="ARBA00022679"/>
    </source>
</evidence>
<evidence type="ECO:0000256" key="3">
    <source>
        <dbReference type="ARBA" id="ARBA00022691"/>
    </source>
</evidence>
<dbReference type="PANTHER" id="PTHR13271:SF151">
    <property type="entry name" value="SET DOMAIN-CONTAINING PROTEIN 4"/>
    <property type="match status" value="1"/>
</dbReference>